<comment type="caution">
    <text evidence="3">The sequence shown here is derived from an EMBL/GenBank/DDBJ whole genome shotgun (WGS) entry which is preliminary data.</text>
</comment>
<accession>A0A9D4YI42</accession>
<protein>
    <recommendedName>
        <fullName evidence="2">DUF7745 domain-containing protein</fullName>
    </recommendedName>
</protein>
<dbReference type="InterPro" id="IPR056647">
    <property type="entry name" value="DUF7745"/>
</dbReference>
<evidence type="ECO:0000259" key="2">
    <source>
        <dbReference type="Pfam" id="PF24924"/>
    </source>
</evidence>
<keyword evidence="4" id="KW-1185">Reference proteome</keyword>
<evidence type="ECO:0000256" key="1">
    <source>
        <dbReference type="SAM" id="Phobius"/>
    </source>
</evidence>
<organism evidence="3 4">
    <name type="scientific">Pisum sativum</name>
    <name type="common">Garden pea</name>
    <name type="synonym">Lathyrus oleraceus</name>
    <dbReference type="NCBI Taxonomy" id="3888"/>
    <lineage>
        <taxon>Eukaryota</taxon>
        <taxon>Viridiplantae</taxon>
        <taxon>Streptophyta</taxon>
        <taxon>Embryophyta</taxon>
        <taxon>Tracheophyta</taxon>
        <taxon>Spermatophyta</taxon>
        <taxon>Magnoliopsida</taxon>
        <taxon>eudicotyledons</taxon>
        <taxon>Gunneridae</taxon>
        <taxon>Pentapetalae</taxon>
        <taxon>rosids</taxon>
        <taxon>fabids</taxon>
        <taxon>Fabales</taxon>
        <taxon>Fabaceae</taxon>
        <taxon>Papilionoideae</taxon>
        <taxon>50 kb inversion clade</taxon>
        <taxon>NPAAA clade</taxon>
        <taxon>Hologalegina</taxon>
        <taxon>IRL clade</taxon>
        <taxon>Fabeae</taxon>
        <taxon>Lathyrus</taxon>
    </lineage>
</organism>
<dbReference type="Pfam" id="PF24924">
    <property type="entry name" value="DUF7745"/>
    <property type="match status" value="1"/>
</dbReference>
<keyword evidence="1" id="KW-1133">Transmembrane helix</keyword>
<dbReference type="PANTHER" id="PTHR48154">
    <property type="entry name" value="PROTEIN, PUTATIVE-RELATED"/>
    <property type="match status" value="1"/>
</dbReference>
<evidence type="ECO:0000313" key="3">
    <source>
        <dbReference type="EMBL" id="KAI5438919.1"/>
    </source>
</evidence>
<feature type="transmembrane region" description="Helical" evidence="1">
    <location>
        <begin position="126"/>
        <end position="146"/>
    </location>
</feature>
<proteinExistence type="predicted"/>
<dbReference type="EMBL" id="JAMSHJ010000002">
    <property type="protein sequence ID" value="KAI5438919.1"/>
    <property type="molecule type" value="Genomic_DNA"/>
</dbReference>
<name>A0A9D4YI42_PEA</name>
<dbReference type="PANTHER" id="PTHR48154:SF1">
    <property type="entry name" value="PROTEIN, PUTATIVE-RELATED"/>
    <property type="match status" value="1"/>
</dbReference>
<keyword evidence="1" id="KW-0472">Membrane</keyword>
<sequence length="190" mass="22145">MTIHTLVQFYDPPLRCFTFQHYQLAPTLEEYSYILGVGILGQVPLVSTKDLPKSHYLVEVLHLEKRELELNLKPKGGTHGFTLKFLVDKAITFSEYGSWSAFNAILSFLIYRIVLFPNMEDFVDLASINIFMTKIHVPTFLVDIYYSIHARNQKKKGTIMFYVPMLYRWFMSHLPNKGPFVDNKGNLKWS</sequence>
<gene>
    <name evidence="3" type="ORF">KIW84_024588</name>
</gene>
<dbReference type="Proteomes" id="UP001058974">
    <property type="component" value="Chromosome 2"/>
</dbReference>
<feature type="domain" description="DUF7745" evidence="2">
    <location>
        <begin position="3"/>
        <end position="190"/>
    </location>
</feature>
<reference evidence="3 4" key="1">
    <citation type="journal article" date="2022" name="Nat. Genet.">
        <title>Improved pea reference genome and pan-genome highlight genomic features and evolutionary characteristics.</title>
        <authorList>
            <person name="Yang T."/>
            <person name="Liu R."/>
            <person name="Luo Y."/>
            <person name="Hu S."/>
            <person name="Wang D."/>
            <person name="Wang C."/>
            <person name="Pandey M.K."/>
            <person name="Ge S."/>
            <person name="Xu Q."/>
            <person name="Li N."/>
            <person name="Li G."/>
            <person name="Huang Y."/>
            <person name="Saxena R.K."/>
            <person name="Ji Y."/>
            <person name="Li M."/>
            <person name="Yan X."/>
            <person name="He Y."/>
            <person name="Liu Y."/>
            <person name="Wang X."/>
            <person name="Xiang C."/>
            <person name="Varshney R.K."/>
            <person name="Ding H."/>
            <person name="Gao S."/>
            <person name="Zong X."/>
        </authorList>
    </citation>
    <scope>NUCLEOTIDE SEQUENCE [LARGE SCALE GENOMIC DNA]</scope>
    <source>
        <strain evidence="3 4">cv. Zhongwan 6</strain>
    </source>
</reference>
<evidence type="ECO:0000313" key="4">
    <source>
        <dbReference type="Proteomes" id="UP001058974"/>
    </source>
</evidence>
<keyword evidence="1" id="KW-0812">Transmembrane</keyword>
<dbReference type="Gramene" id="Psat02G0458800-T1">
    <property type="protein sequence ID" value="KAI5438919.1"/>
    <property type="gene ID" value="KIW84_024588"/>
</dbReference>
<dbReference type="AlphaFoldDB" id="A0A9D4YI42"/>
<feature type="transmembrane region" description="Helical" evidence="1">
    <location>
        <begin position="96"/>
        <end position="114"/>
    </location>
</feature>